<evidence type="ECO:0000313" key="2">
    <source>
        <dbReference type="Proteomes" id="UP001500582"/>
    </source>
</evidence>
<dbReference type="EMBL" id="BAABFT010000008">
    <property type="protein sequence ID" value="GAA4327445.1"/>
    <property type="molecule type" value="Genomic_DNA"/>
</dbReference>
<sequence length="544" mass="63714">MTDIRKIWLNQPQREAFLIRAHEHYHVWGRGTGKTEGPIALRSIHNQNAMPKGATGMVAATYMQILTRTLPPLEKAWQRYGYMPDVHYWVGKFPPKNLKIPRAIYHPRSAEHCVFWWNGHVRHFMSLDRPGLSNGKTVDSIDGDEARFLNYSRYLDDIAPTNRGNREIFGHLAEHHSVTFCTDMPADQSGKWILDKEREVDKALITQILNIQLAYNDIELECYHPRTTPARKVYLKRKMRDYAYVLNELRKGAVFYSEATSLANIETLGEEQFRQWKREMKPAVYERAVLNKRIIQVDKGFYPLLDLERHTYDAFDYGYIDNNVIYLRQKGFEPDCRCDADVNKAKPIDIAFDCNGYFNCCCIGQEGTNEYRYLNAFYVKDEDRLEELCQKVIAYYRYHPTKVINVYYDHTFVGTDSTRVFSYADLIQKAFITKGWRVTMLHIGQQPKHDTRYRMWGAVLKEDDRRIVRVRLNKSNCAQMLVALQRAAVRQGSKGFEKDKRDESRIHTVPSEEATHFTDAFDTLYIGKYKHQIGYSLPITDMLM</sequence>
<dbReference type="RefSeq" id="WP_345212019.1">
    <property type="nucleotide sequence ID" value="NZ_BAABFT010000008.1"/>
</dbReference>
<gene>
    <name evidence="1" type="ORF">GCM10023149_30830</name>
</gene>
<comment type="caution">
    <text evidence="1">The sequence shown here is derived from an EMBL/GenBank/DDBJ whole genome shotgun (WGS) entry which is preliminary data.</text>
</comment>
<dbReference type="Proteomes" id="UP001500582">
    <property type="component" value="Unassembled WGS sequence"/>
</dbReference>
<protein>
    <recommendedName>
        <fullName evidence="3">Terminase</fullName>
    </recommendedName>
</protein>
<proteinExistence type="predicted"/>
<evidence type="ECO:0008006" key="3">
    <source>
        <dbReference type="Google" id="ProtNLM"/>
    </source>
</evidence>
<keyword evidence="2" id="KW-1185">Reference proteome</keyword>
<organism evidence="1 2">
    <name type="scientific">Mucilaginibacter gynuensis</name>
    <dbReference type="NCBI Taxonomy" id="1302236"/>
    <lineage>
        <taxon>Bacteria</taxon>
        <taxon>Pseudomonadati</taxon>
        <taxon>Bacteroidota</taxon>
        <taxon>Sphingobacteriia</taxon>
        <taxon>Sphingobacteriales</taxon>
        <taxon>Sphingobacteriaceae</taxon>
        <taxon>Mucilaginibacter</taxon>
    </lineage>
</organism>
<accession>A0ABP8GN87</accession>
<evidence type="ECO:0000313" key="1">
    <source>
        <dbReference type="EMBL" id="GAA4327445.1"/>
    </source>
</evidence>
<name>A0ABP8GN87_9SPHI</name>
<reference evidence="2" key="1">
    <citation type="journal article" date="2019" name="Int. J. Syst. Evol. Microbiol.">
        <title>The Global Catalogue of Microorganisms (GCM) 10K type strain sequencing project: providing services to taxonomists for standard genome sequencing and annotation.</title>
        <authorList>
            <consortium name="The Broad Institute Genomics Platform"/>
            <consortium name="The Broad Institute Genome Sequencing Center for Infectious Disease"/>
            <person name="Wu L."/>
            <person name="Ma J."/>
        </authorList>
    </citation>
    <scope>NUCLEOTIDE SEQUENCE [LARGE SCALE GENOMIC DNA]</scope>
    <source>
        <strain evidence="2">JCM 17705</strain>
    </source>
</reference>